<dbReference type="GO" id="GO:0003700">
    <property type="term" value="F:DNA-binding transcription factor activity"/>
    <property type="evidence" value="ECO:0007669"/>
    <property type="project" value="InterPro"/>
</dbReference>
<dbReference type="AlphaFoldDB" id="A0A8J7K6C3"/>
<accession>A0A8J7K6C3</accession>
<evidence type="ECO:0000256" key="5">
    <source>
        <dbReference type="ARBA" id="ARBA00023163"/>
    </source>
</evidence>
<dbReference type="InterPro" id="IPR036390">
    <property type="entry name" value="WH_DNA-bd_sf"/>
</dbReference>
<dbReference type="PROSITE" id="PS50949">
    <property type="entry name" value="HTH_GNTR"/>
    <property type="match status" value="1"/>
</dbReference>
<reference evidence="7" key="1">
    <citation type="submission" date="2020-10" db="EMBL/GenBank/DDBJ databases">
        <title>Bacterium isolated from coastal waters sediment.</title>
        <authorList>
            <person name="Chen R.-J."/>
            <person name="Lu D.-C."/>
            <person name="Zhu K.-L."/>
            <person name="Du Z.-J."/>
        </authorList>
    </citation>
    <scope>NUCLEOTIDE SEQUENCE</scope>
    <source>
        <strain evidence="7">N1Y112</strain>
    </source>
</reference>
<comment type="similarity">
    <text evidence="1">In the C-terminal section; belongs to the class-I pyridoxal-phosphate-dependent aminotransferase family.</text>
</comment>
<keyword evidence="7" id="KW-0032">Aminotransferase</keyword>
<keyword evidence="3" id="KW-0805">Transcription regulation</keyword>
<evidence type="ECO:0000256" key="3">
    <source>
        <dbReference type="ARBA" id="ARBA00023015"/>
    </source>
</evidence>
<dbReference type="Pfam" id="PF00392">
    <property type="entry name" value="GntR"/>
    <property type="match status" value="1"/>
</dbReference>
<evidence type="ECO:0000259" key="6">
    <source>
        <dbReference type="PROSITE" id="PS50949"/>
    </source>
</evidence>
<feature type="domain" description="HTH gntR-type" evidence="6">
    <location>
        <begin position="3"/>
        <end position="71"/>
    </location>
</feature>
<evidence type="ECO:0000313" key="7">
    <source>
        <dbReference type="EMBL" id="MBE9396671.1"/>
    </source>
</evidence>
<dbReference type="InterPro" id="IPR036388">
    <property type="entry name" value="WH-like_DNA-bd_sf"/>
</dbReference>
<organism evidence="7 8">
    <name type="scientific">Pontibacterium sinense</name>
    <dbReference type="NCBI Taxonomy" id="2781979"/>
    <lineage>
        <taxon>Bacteria</taxon>
        <taxon>Pseudomonadati</taxon>
        <taxon>Pseudomonadota</taxon>
        <taxon>Gammaproteobacteria</taxon>
        <taxon>Oceanospirillales</taxon>
        <taxon>Oceanospirillaceae</taxon>
        <taxon>Pontibacterium</taxon>
    </lineage>
</organism>
<keyword evidence="5" id="KW-0804">Transcription</keyword>
<dbReference type="Gene3D" id="3.90.1150.10">
    <property type="entry name" value="Aspartate Aminotransferase, domain 1"/>
    <property type="match status" value="1"/>
</dbReference>
<evidence type="ECO:0000313" key="8">
    <source>
        <dbReference type="Proteomes" id="UP000640333"/>
    </source>
</evidence>
<dbReference type="PRINTS" id="PR00035">
    <property type="entry name" value="HTHGNTR"/>
</dbReference>
<dbReference type="InterPro" id="IPR051446">
    <property type="entry name" value="HTH_trans_reg/aminotransferase"/>
</dbReference>
<dbReference type="GO" id="GO:0030170">
    <property type="term" value="F:pyridoxal phosphate binding"/>
    <property type="evidence" value="ECO:0007669"/>
    <property type="project" value="InterPro"/>
</dbReference>
<evidence type="ECO:0000256" key="2">
    <source>
        <dbReference type="ARBA" id="ARBA00022898"/>
    </source>
</evidence>
<dbReference type="RefSeq" id="WP_193952227.1">
    <property type="nucleotide sequence ID" value="NZ_JADEYS010000004.1"/>
</dbReference>
<dbReference type="Gene3D" id="1.10.10.10">
    <property type="entry name" value="Winged helix-like DNA-binding domain superfamily/Winged helix DNA-binding domain"/>
    <property type="match status" value="1"/>
</dbReference>
<dbReference type="Proteomes" id="UP000640333">
    <property type="component" value="Unassembled WGS sequence"/>
</dbReference>
<dbReference type="InterPro" id="IPR004839">
    <property type="entry name" value="Aminotransferase_I/II_large"/>
</dbReference>
<dbReference type="PANTHER" id="PTHR46577">
    <property type="entry name" value="HTH-TYPE TRANSCRIPTIONAL REGULATORY PROTEIN GABR"/>
    <property type="match status" value="1"/>
</dbReference>
<dbReference type="InterPro" id="IPR015421">
    <property type="entry name" value="PyrdxlP-dep_Trfase_major"/>
</dbReference>
<comment type="caution">
    <text evidence="7">The sequence shown here is derived from an EMBL/GenBank/DDBJ whole genome shotgun (WGS) entry which is preliminary data.</text>
</comment>
<dbReference type="InterPro" id="IPR000524">
    <property type="entry name" value="Tscrpt_reg_HTH_GntR"/>
</dbReference>
<dbReference type="SUPFAM" id="SSF46785">
    <property type="entry name" value="Winged helix' DNA-binding domain"/>
    <property type="match status" value="1"/>
</dbReference>
<dbReference type="SUPFAM" id="SSF53383">
    <property type="entry name" value="PLP-dependent transferases"/>
    <property type="match status" value="1"/>
</dbReference>
<dbReference type="PANTHER" id="PTHR46577:SF2">
    <property type="entry name" value="TRANSCRIPTIONAL REGULATORY PROTEIN"/>
    <property type="match status" value="1"/>
</dbReference>
<keyword evidence="8" id="KW-1185">Reference proteome</keyword>
<dbReference type="GO" id="GO:0008483">
    <property type="term" value="F:transaminase activity"/>
    <property type="evidence" value="ECO:0007669"/>
    <property type="project" value="UniProtKB-KW"/>
</dbReference>
<keyword evidence="4" id="KW-0238">DNA-binding</keyword>
<keyword evidence="2" id="KW-0663">Pyridoxal phosphate</keyword>
<evidence type="ECO:0000256" key="4">
    <source>
        <dbReference type="ARBA" id="ARBA00023125"/>
    </source>
</evidence>
<dbReference type="Pfam" id="PF00155">
    <property type="entry name" value="Aminotran_1_2"/>
    <property type="match status" value="1"/>
</dbReference>
<gene>
    <name evidence="7" type="ORF">IOQ59_05280</name>
</gene>
<keyword evidence="7" id="KW-0808">Transferase</keyword>
<proteinExistence type="inferred from homology"/>
<dbReference type="InterPro" id="IPR015422">
    <property type="entry name" value="PyrdxlP-dep_Trfase_small"/>
</dbReference>
<sequence length="474" mass="53286">MNNFLYRSLEQQLSEEIEQGRWQPGDRLPSIRTLVQEQGLSKTTVMHALNRLEARGLIESRPKAGFFVRPQYKPMPVNAPSSNIVSSPAPVPVSVNAVTQELMCRSAAFDISPDAGTREALPPGLLQLNRTVARELRRQKGLHQYYDEPAGSQQLRDILARRYKRQGCQVDACDLTVTTGCQQALFFALMCLCQRGDLVAVESPGFYGVLQLLEGLGLKAIEIPSDPVQGMDLDVLAQAAEKWPIKACVVTPSFATPTGALMPLENRKQLLVLAEQYDFHIVEDDIYRELAFDHPMPPLQALDRQGRVILCGSISKTLSRDLRVGWVISERWREEIQRLKLVTSLATSRYVQQGVASFIEDGGYDRHLRRYIPNLQAQRDELITTIQYEWPMPCASSVPQGGLTLWLELPQHIDSMQVYARAREQDILITPGALFTAADHFRNCIRISYTHPWNTDRKAALNVLGGILAEINEL</sequence>
<dbReference type="SMART" id="SM00345">
    <property type="entry name" value="HTH_GNTR"/>
    <property type="match status" value="1"/>
</dbReference>
<dbReference type="Gene3D" id="3.40.640.10">
    <property type="entry name" value="Type I PLP-dependent aspartate aminotransferase-like (Major domain)"/>
    <property type="match status" value="1"/>
</dbReference>
<evidence type="ECO:0000256" key="1">
    <source>
        <dbReference type="ARBA" id="ARBA00005384"/>
    </source>
</evidence>
<dbReference type="CDD" id="cd07377">
    <property type="entry name" value="WHTH_GntR"/>
    <property type="match status" value="1"/>
</dbReference>
<dbReference type="EMBL" id="JADEYS010000004">
    <property type="protein sequence ID" value="MBE9396671.1"/>
    <property type="molecule type" value="Genomic_DNA"/>
</dbReference>
<dbReference type="GO" id="GO:0003677">
    <property type="term" value="F:DNA binding"/>
    <property type="evidence" value="ECO:0007669"/>
    <property type="project" value="UniProtKB-KW"/>
</dbReference>
<name>A0A8J7K6C3_9GAMM</name>
<dbReference type="InterPro" id="IPR015424">
    <property type="entry name" value="PyrdxlP-dep_Trfase"/>
</dbReference>
<protein>
    <submittedName>
        <fullName evidence="7">PLP-dependent aminotransferase family protein</fullName>
    </submittedName>
</protein>
<dbReference type="CDD" id="cd00609">
    <property type="entry name" value="AAT_like"/>
    <property type="match status" value="1"/>
</dbReference>